<feature type="compositionally biased region" description="Basic residues" evidence="1">
    <location>
        <begin position="38"/>
        <end position="52"/>
    </location>
</feature>
<dbReference type="Proteomes" id="UP000077202">
    <property type="component" value="Unassembled WGS sequence"/>
</dbReference>
<gene>
    <name evidence="2" type="ORF">AXG93_2931s1530</name>
</gene>
<organism evidence="2 3">
    <name type="scientific">Marchantia polymorpha subsp. ruderalis</name>
    <dbReference type="NCBI Taxonomy" id="1480154"/>
    <lineage>
        <taxon>Eukaryota</taxon>
        <taxon>Viridiplantae</taxon>
        <taxon>Streptophyta</taxon>
        <taxon>Embryophyta</taxon>
        <taxon>Marchantiophyta</taxon>
        <taxon>Marchantiopsida</taxon>
        <taxon>Marchantiidae</taxon>
        <taxon>Marchantiales</taxon>
        <taxon>Marchantiaceae</taxon>
        <taxon>Marchantia</taxon>
    </lineage>
</organism>
<proteinExistence type="predicted"/>
<keyword evidence="3" id="KW-1185">Reference proteome</keyword>
<dbReference type="AlphaFoldDB" id="A0A176VVS9"/>
<feature type="region of interest" description="Disordered" evidence="1">
    <location>
        <begin position="136"/>
        <end position="184"/>
    </location>
</feature>
<accession>A0A176VVS9</accession>
<feature type="compositionally biased region" description="Basic and acidic residues" evidence="1">
    <location>
        <begin position="68"/>
        <end position="87"/>
    </location>
</feature>
<evidence type="ECO:0000256" key="1">
    <source>
        <dbReference type="SAM" id="MobiDB-lite"/>
    </source>
</evidence>
<evidence type="ECO:0000313" key="2">
    <source>
        <dbReference type="EMBL" id="OAE24910.1"/>
    </source>
</evidence>
<protein>
    <submittedName>
        <fullName evidence="2">Uncharacterized protein</fullName>
    </submittedName>
</protein>
<reference evidence="2" key="1">
    <citation type="submission" date="2016-03" db="EMBL/GenBank/DDBJ databases">
        <title>Mechanisms controlling the formation of the plant cell surface in tip-growing cells are functionally conserved among land plants.</title>
        <authorList>
            <person name="Honkanen S."/>
            <person name="Jones V.A."/>
            <person name="Morieri G."/>
            <person name="Champion C."/>
            <person name="Hetherington A.J."/>
            <person name="Kelly S."/>
            <person name="Saint-Marcoux D."/>
            <person name="Proust H."/>
            <person name="Prescott H."/>
            <person name="Dolan L."/>
        </authorList>
    </citation>
    <scope>NUCLEOTIDE SEQUENCE [LARGE SCALE GENOMIC DNA]</scope>
    <source>
        <tissue evidence="2">Whole gametophyte</tissue>
    </source>
</reference>
<feature type="region of interest" description="Disordered" evidence="1">
    <location>
        <begin position="1"/>
        <end position="120"/>
    </location>
</feature>
<feature type="compositionally biased region" description="Low complexity" evidence="1">
    <location>
        <begin position="110"/>
        <end position="120"/>
    </location>
</feature>
<comment type="caution">
    <text evidence="2">The sequence shown here is derived from an EMBL/GenBank/DDBJ whole genome shotgun (WGS) entry which is preliminary data.</text>
</comment>
<sequence>MSPGHESRNDFYAASARTSTFLRIHNSGIPPKEEKHVSQHHYRSKNSRGAGRRAKELSGRAAAPTIKASEKSTDEQSREIHTQEAESRGASSDLAIDLHEEQPTVKELASRTSATTTTTSGTTTTAIIYRLLKTPQAATEKGKSLAKMGPAPAPAPSPDPDPEPILAPSYPKSATRRRQRARRAQIKTCSPLRLYAPGAFNLFHDDDDARKKEAQRASWPRLRSSGARIERREDEGWKAKAAREPELAPEASARPSLAAACSVSGLLQLSCVFRVGVFL</sequence>
<feature type="region of interest" description="Disordered" evidence="1">
    <location>
        <begin position="213"/>
        <end position="252"/>
    </location>
</feature>
<name>A0A176VVS9_MARPO</name>
<feature type="compositionally biased region" description="Basic residues" evidence="1">
    <location>
        <begin position="174"/>
        <end position="184"/>
    </location>
</feature>
<evidence type="ECO:0000313" key="3">
    <source>
        <dbReference type="Proteomes" id="UP000077202"/>
    </source>
</evidence>
<dbReference type="EMBL" id="LVLJ01002458">
    <property type="protein sequence ID" value="OAE24910.1"/>
    <property type="molecule type" value="Genomic_DNA"/>
</dbReference>
<feature type="compositionally biased region" description="Basic and acidic residues" evidence="1">
    <location>
        <begin position="228"/>
        <end position="246"/>
    </location>
</feature>
<feature type="compositionally biased region" description="Pro residues" evidence="1">
    <location>
        <begin position="151"/>
        <end position="165"/>
    </location>
</feature>